<dbReference type="AlphaFoldDB" id="A0A1G7ZHR5"/>
<keyword evidence="7" id="KW-0902">Two-component regulatory system</keyword>
<organism evidence="10 11">
    <name type="scientific">Propionivibrio dicarboxylicus</name>
    <dbReference type="NCBI Taxonomy" id="83767"/>
    <lineage>
        <taxon>Bacteria</taxon>
        <taxon>Pseudomonadati</taxon>
        <taxon>Pseudomonadota</taxon>
        <taxon>Betaproteobacteria</taxon>
        <taxon>Rhodocyclales</taxon>
        <taxon>Rhodocyclaceae</taxon>
        <taxon>Propionivibrio</taxon>
    </lineage>
</organism>
<keyword evidence="3" id="KW-0808">Transferase</keyword>
<evidence type="ECO:0000313" key="10">
    <source>
        <dbReference type="EMBL" id="SDH08117.1"/>
    </source>
</evidence>
<sequence>MNRFERMLQQHWHIAWGLVLLGAAVIGVAAGQMARMAKENDRLELLQGTARNASREITEYIMNGQLVASIGATGILEIGLWHEGKDNGLLNKIGKALNADGVFVFNRGGIVDAAWNMNGKQSVGMNVSDRPYYHEAMGNRSSVHVAVSPFAGERSLYFSTPLRGSSGNPISALVVRTDIDRLQNLLAKQTDIALFVSPDGIVFASSREDWIGRLTVALPRSGVFDLQMNSPIGALIEPSNTEALPLPNWNQITTFAGVRYAVANASVYWNDNREKWRLILAEDLSRSLPLSHEWRPILSAAFATFLTGAIILILLRRKHDRDTATQEMQAILARQEAQAINKTHLSQASLHFQQTGSAEELGQAYLDTTHVLLNVLQGAVYRITGEKLDTLQLLASFGCTRDIPASFAVGEGLLGQCALEKKKLIIDGVKPEYWKITSVLSETLPREIVLIPVMRHERLLGIVEIAQLLPLDSRANEMLDELTMLLSLNLEIHLRNAKTQQLLDETQSQSRELEAQATRIEQTALRLAAHEETEKNIRAWHDKIMASIPDGIAITSDDGIIIEANTALETLFGYAPGEMKGEQLRRLLGYWQSAAVFGQRAIMSGSHKNGSVMPVSVTLTELPATDSQGSCRCALIRAEAPRSSVAIPQRPDLIEAANAIGAETPECLATPA</sequence>
<feature type="domain" description="PAS" evidence="9">
    <location>
        <begin position="543"/>
        <end position="584"/>
    </location>
</feature>
<dbReference type="SUPFAM" id="SSF55785">
    <property type="entry name" value="PYP-like sensor domain (PAS domain)"/>
    <property type="match status" value="1"/>
</dbReference>
<dbReference type="CDD" id="cd00130">
    <property type="entry name" value="PAS"/>
    <property type="match status" value="1"/>
</dbReference>
<proteinExistence type="predicted"/>
<evidence type="ECO:0000256" key="5">
    <source>
        <dbReference type="ARBA" id="ARBA00022777"/>
    </source>
</evidence>
<dbReference type="OrthoDB" id="9772100at2"/>
<dbReference type="SMART" id="SM00091">
    <property type="entry name" value="PAS"/>
    <property type="match status" value="1"/>
</dbReference>
<feature type="coiled-coil region" evidence="8">
    <location>
        <begin position="496"/>
        <end position="523"/>
    </location>
</feature>
<evidence type="ECO:0000256" key="8">
    <source>
        <dbReference type="SAM" id="Coils"/>
    </source>
</evidence>
<evidence type="ECO:0000256" key="2">
    <source>
        <dbReference type="ARBA" id="ARBA00022553"/>
    </source>
</evidence>
<dbReference type="InterPro" id="IPR029151">
    <property type="entry name" value="Sensor-like_sf"/>
</dbReference>
<dbReference type="PROSITE" id="PS50112">
    <property type="entry name" value="PAS"/>
    <property type="match status" value="1"/>
</dbReference>
<keyword evidence="2" id="KW-0597">Phosphoprotein</keyword>
<dbReference type="Gene3D" id="3.30.450.40">
    <property type="match status" value="1"/>
</dbReference>
<dbReference type="SUPFAM" id="SSF103190">
    <property type="entry name" value="Sensory domain-like"/>
    <property type="match status" value="1"/>
</dbReference>
<accession>A0A1G7ZHR5</accession>
<evidence type="ECO:0000313" key="11">
    <source>
        <dbReference type="Proteomes" id="UP000198607"/>
    </source>
</evidence>
<dbReference type="SUPFAM" id="SSF55781">
    <property type="entry name" value="GAF domain-like"/>
    <property type="match status" value="1"/>
</dbReference>
<name>A0A1G7ZHR5_9RHOO</name>
<protein>
    <submittedName>
        <fullName evidence="10">PAS domain S-box-containing protein</fullName>
    </submittedName>
</protein>
<dbReference type="GO" id="GO:0016301">
    <property type="term" value="F:kinase activity"/>
    <property type="evidence" value="ECO:0007669"/>
    <property type="project" value="UniProtKB-KW"/>
</dbReference>
<dbReference type="Pfam" id="PF13188">
    <property type="entry name" value="PAS_8"/>
    <property type="match status" value="1"/>
</dbReference>
<comment type="subcellular location">
    <subcellularLocation>
        <location evidence="1">Membrane</location>
    </subcellularLocation>
</comment>
<evidence type="ECO:0000259" key="9">
    <source>
        <dbReference type="PROSITE" id="PS50112"/>
    </source>
</evidence>
<keyword evidence="6" id="KW-0067">ATP-binding</keyword>
<dbReference type="RefSeq" id="WP_091935185.1">
    <property type="nucleotide sequence ID" value="NZ_FNCY01000003.1"/>
</dbReference>
<evidence type="ECO:0000256" key="4">
    <source>
        <dbReference type="ARBA" id="ARBA00022741"/>
    </source>
</evidence>
<dbReference type="EMBL" id="FNCY01000003">
    <property type="protein sequence ID" value="SDH08117.1"/>
    <property type="molecule type" value="Genomic_DNA"/>
</dbReference>
<dbReference type="InterPro" id="IPR003018">
    <property type="entry name" value="GAF"/>
</dbReference>
<gene>
    <name evidence="10" type="ORF">SAMN05660652_01175</name>
</gene>
<evidence type="ECO:0000256" key="7">
    <source>
        <dbReference type="ARBA" id="ARBA00023012"/>
    </source>
</evidence>
<dbReference type="Gene3D" id="3.30.450.20">
    <property type="entry name" value="PAS domain"/>
    <property type="match status" value="2"/>
</dbReference>
<dbReference type="InterPro" id="IPR029016">
    <property type="entry name" value="GAF-like_dom_sf"/>
</dbReference>
<dbReference type="GO" id="GO:0016020">
    <property type="term" value="C:membrane"/>
    <property type="evidence" value="ECO:0007669"/>
    <property type="project" value="UniProtKB-SubCell"/>
</dbReference>
<dbReference type="STRING" id="83767.SAMN05660652_01175"/>
<dbReference type="InterPro" id="IPR000014">
    <property type="entry name" value="PAS"/>
</dbReference>
<keyword evidence="5" id="KW-0418">Kinase</keyword>
<dbReference type="InterPro" id="IPR035965">
    <property type="entry name" value="PAS-like_dom_sf"/>
</dbReference>
<evidence type="ECO:0000256" key="1">
    <source>
        <dbReference type="ARBA" id="ARBA00004370"/>
    </source>
</evidence>
<keyword evidence="4" id="KW-0547">Nucleotide-binding</keyword>
<reference evidence="10 11" key="1">
    <citation type="submission" date="2016-10" db="EMBL/GenBank/DDBJ databases">
        <authorList>
            <person name="de Groot N.N."/>
        </authorList>
    </citation>
    <scope>NUCLEOTIDE SEQUENCE [LARGE SCALE GENOMIC DNA]</scope>
    <source>
        <strain evidence="10 11">DSM 5885</strain>
    </source>
</reference>
<dbReference type="Proteomes" id="UP000198607">
    <property type="component" value="Unassembled WGS sequence"/>
</dbReference>
<dbReference type="GO" id="GO:0000160">
    <property type="term" value="P:phosphorelay signal transduction system"/>
    <property type="evidence" value="ECO:0007669"/>
    <property type="project" value="UniProtKB-KW"/>
</dbReference>
<evidence type="ECO:0000256" key="3">
    <source>
        <dbReference type="ARBA" id="ARBA00022679"/>
    </source>
</evidence>
<keyword evidence="8" id="KW-0175">Coiled coil</keyword>
<keyword evidence="11" id="KW-1185">Reference proteome</keyword>
<dbReference type="Pfam" id="PF13185">
    <property type="entry name" value="GAF_2"/>
    <property type="match status" value="1"/>
</dbReference>
<dbReference type="NCBIfam" id="TIGR00229">
    <property type="entry name" value="sensory_box"/>
    <property type="match status" value="1"/>
</dbReference>
<evidence type="ECO:0000256" key="6">
    <source>
        <dbReference type="ARBA" id="ARBA00022840"/>
    </source>
</evidence>
<dbReference type="GO" id="GO:0005524">
    <property type="term" value="F:ATP binding"/>
    <property type="evidence" value="ECO:0007669"/>
    <property type="project" value="UniProtKB-KW"/>
</dbReference>